<dbReference type="RefSeq" id="WP_200827250.1">
    <property type="nucleotide sequence ID" value="NZ_FNVO01000005.1"/>
</dbReference>
<protein>
    <submittedName>
        <fullName evidence="1">Uncharacterized protein</fullName>
    </submittedName>
</protein>
<dbReference type="EMBL" id="FNVO01000005">
    <property type="protein sequence ID" value="SEG49111.1"/>
    <property type="molecule type" value="Genomic_DNA"/>
</dbReference>
<gene>
    <name evidence="1" type="ORF">SAMN04489712_105515</name>
</gene>
<name>A0A1H6AKN6_9ACTN</name>
<dbReference type="AlphaFoldDB" id="A0A1H6AKN6"/>
<accession>A0A1H6AKN6</accession>
<dbReference type="Proteomes" id="UP000236723">
    <property type="component" value="Unassembled WGS sequence"/>
</dbReference>
<sequence>MSLLLCVHDVASGAAGLVRLLADPIDNPAPADPTNGSKGISLLLSYAK</sequence>
<keyword evidence="2" id="KW-1185">Reference proteome</keyword>
<reference evidence="2" key="1">
    <citation type="submission" date="2016-10" db="EMBL/GenBank/DDBJ databases">
        <authorList>
            <person name="Varghese N."/>
            <person name="Submissions S."/>
        </authorList>
    </citation>
    <scope>NUCLEOTIDE SEQUENCE [LARGE SCALE GENOMIC DNA]</scope>
    <source>
        <strain evidence="2">DSM 43163</strain>
    </source>
</reference>
<evidence type="ECO:0000313" key="1">
    <source>
        <dbReference type="EMBL" id="SEG49111.1"/>
    </source>
</evidence>
<organism evidence="1 2">
    <name type="scientific">Thermomonospora echinospora</name>
    <dbReference type="NCBI Taxonomy" id="1992"/>
    <lineage>
        <taxon>Bacteria</taxon>
        <taxon>Bacillati</taxon>
        <taxon>Actinomycetota</taxon>
        <taxon>Actinomycetes</taxon>
        <taxon>Streptosporangiales</taxon>
        <taxon>Thermomonosporaceae</taxon>
        <taxon>Thermomonospora</taxon>
    </lineage>
</organism>
<proteinExistence type="predicted"/>
<evidence type="ECO:0000313" key="2">
    <source>
        <dbReference type="Proteomes" id="UP000236723"/>
    </source>
</evidence>